<accession>A0A1H3FDG0</accession>
<protein>
    <submittedName>
        <fullName evidence="1">Uncharacterized protein</fullName>
    </submittedName>
</protein>
<name>A0A1H3FDG0_9BACT</name>
<dbReference type="AlphaFoldDB" id="A0A1H3FDG0"/>
<dbReference type="EMBL" id="FNPD01000005">
    <property type="protein sequence ID" value="SDX88960.1"/>
    <property type="molecule type" value="Genomic_DNA"/>
</dbReference>
<gene>
    <name evidence="1" type="ORF">SAMN03080603_01016</name>
</gene>
<organism evidence="1 2">
    <name type="scientific">Acetomicrobium thermoterrenum DSM 13490</name>
    <dbReference type="NCBI Taxonomy" id="1120987"/>
    <lineage>
        <taxon>Bacteria</taxon>
        <taxon>Thermotogati</taxon>
        <taxon>Synergistota</taxon>
        <taxon>Synergistia</taxon>
        <taxon>Synergistales</taxon>
        <taxon>Acetomicrobiaceae</taxon>
        <taxon>Acetomicrobium</taxon>
    </lineage>
</organism>
<evidence type="ECO:0000313" key="2">
    <source>
        <dbReference type="Proteomes" id="UP000199266"/>
    </source>
</evidence>
<keyword evidence="2" id="KW-1185">Reference proteome</keyword>
<evidence type="ECO:0000313" key="1">
    <source>
        <dbReference type="EMBL" id="SDX88960.1"/>
    </source>
</evidence>
<dbReference type="Proteomes" id="UP000199266">
    <property type="component" value="Unassembled WGS sequence"/>
</dbReference>
<reference evidence="2" key="1">
    <citation type="submission" date="2016-10" db="EMBL/GenBank/DDBJ databases">
        <authorList>
            <person name="Varghese N."/>
            <person name="Submissions S."/>
        </authorList>
    </citation>
    <scope>NUCLEOTIDE SEQUENCE [LARGE SCALE GENOMIC DNA]</scope>
    <source>
        <strain evidence="2">DSM 13490</strain>
    </source>
</reference>
<sequence length="39" mass="4484">MTFNIPPQKLANIAGFSIPKDRPSDEELFGEFYDPELKK</sequence>
<proteinExistence type="predicted"/>